<keyword evidence="3" id="KW-1185">Reference proteome</keyword>
<dbReference type="PROSITE" id="PS51318">
    <property type="entry name" value="TAT"/>
    <property type="match status" value="1"/>
</dbReference>
<dbReference type="STRING" id="1429083.GCA_001885685_00739"/>
<reference evidence="2 3" key="1">
    <citation type="submission" date="2016-10" db="EMBL/GenBank/DDBJ databases">
        <authorList>
            <person name="de Groot N.N."/>
        </authorList>
    </citation>
    <scope>NUCLEOTIDE SEQUENCE [LARGE SCALE GENOMIC DNA]</scope>
    <source>
        <strain evidence="2 3">JCM 19513</strain>
    </source>
</reference>
<gene>
    <name evidence="2" type="ORF">SAMN05216214_109188</name>
</gene>
<evidence type="ECO:0008006" key="4">
    <source>
        <dbReference type="Google" id="ProtNLM"/>
    </source>
</evidence>
<sequence>MSEQTNNNIALAVSRRGLLKFSLMGSAMLATAGVTASLTGCSSSMPQDGYKVLRKEDVAFLSATIPVVMQGTFAADKVAESTLITLKSFDHSLAHFSPEVLKLVQQLFDVLGMSITRGPLTGVWGGWENASPAEVANFLERWKNSAISLLNMGYGSLTQLIPMAWYGNPEAWGHCGYPGPPTI</sequence>
<name>A0A1H7NJV9_9GAMM</name>
<dbReference type="Proteomes" id="UP000185766">
    <property type="component" value="Unassembled WGS sequence"/>
</dbReference>
<keyword evidence="1" id="KW-0732">Signal</keyword>
<accession>A0A1H7NJV9</accession>
<protein>
    <recommendedName>
        <fullName evidence="4">Twin-arginine translocation pathway signal protein</fullName>
    </recommendedName>
</protein>
<evidence type="ECO:0000313" key="2">
    <source>
        <dbReference type="EMBL" id="SEL23840.1"/>
    </source>
</evidence>
<feature type="signal peptide" evidence="1">
    <location>
        <begin position="1"/>
        <end position="32"/>
    </location>
</feature>
<dbReference type="RefSeq" id="WP_074868188.1">
    <property type="nucleotide sequence ID" value="NZ_FOAS01000009.1"/>
</dbReference>
<feature type="chain" id="PRO_5010321978" description="Twin-arginine translocation pathway signal protein" evidence="1">
    <location>
        <begin position="33"/>
        <end position="183"/>
    </location>
</feature>
<evidence type="ECO:0000313" key="3">
    <source>
        <dbReference type="Proteomes" id="UP000185766"/>
    </source>
</evidence>
<organism evidence="2 3">
    <name type="scientific">Atopomonas hussainii</name>
    <dbReference type="NCBI Taxonomy" id="1429083"/>
    <lineage>
        <taxon>Bacteria</taxon>
        <taxon>Pseudomonadati</taxon>
        <taxon>Pseudomonadota</taxon>
        <taxon>Gammaproteobacteria</taxon>
        <taxon>Pseudomonadales</taxon>
        <taxon>Pseudomonadaceae</taxon>
        <taxon>Atopomonas</taxon>
    </lineage>
</organism>
<evidence type="ECO:0000256" key="1">
    <source>
        <dbReference type="SAM" id="SignalP"/>
    </source>
</evidence>
<proteinExistence type="predicted"/>
<dbReference type="EMBL" id="FOAS01000009">
    <property type="protein sequence ID" value="SEL23840.1"/>
    <property type="molecule type" value="Genomic_DNA"/>
</dbReference>
<dbReference type="InterPro" id="IPR006311">
    <property type="entry name" value="TAT_signal"/>
</dbReference>
<dbReference type="AlphaFoldDB" id="A0A1H7NJV9"/>